<evidence type="ECO:0000313" key="2">
    <source>
        <dbReference type="Proteomes" id="UP000218022"/>
    </source>
</evidence>
<dbReference type="Proteomes" id="UP000218022">
    <property type="component" value="Unassembled WGS sequence"/>
</dbReference>
<dbReference type="AlphaFoldDB" id="A0A2A4EPC5"/>
<comment type="caution">
    <text evidence="1">The sequence shown here is derived from an EMBL/GenBank/DDBJ whole genome shotgun (WGS) entry which is preliminary data.</text>
</comment>
<protein>
    <recommendedName>
        <fullName evidence="3">Coronafacic acid synthetase</fullName>
    </recommendedName>
</protein>
<sequence length="179" mass="19143">MNVRSTLCEDIRSHNKPSLFATPLAWATSDFVQTLIDEAGEIQPSETGMIVVSDDCSLDTVRELAATAVQGKLSPLRFAGASPSIVVGLPALQQGIRGPTLALTMSPEHAVAPVIALITYWLTHSGIDAAIVVAHHRHGVRSHLFKGLVVRSIDAELGQQVMQLCNAASDEPAFPDRNE</sequence>
<evidence type="ECO:0008006" key="3">
    <source>
        <dbReference type="Google" id="ProtNLM"/>
    </source>
</evidence>
<name>A0A2A4EPC5_9BURK</name>
<dbReference type="RefSeq" id="WP_096724586.1">
    <property type="nucleotide sequence ID" value="NZ_MTZV01000006.1"/>
</dbReference>
<dbReference type="OrthoDB" id="5381991at2"/>
<proteinExistence type="predicted"/>
<organism evidence="1 2">
    <name type="scientific">Paraburkholderia acidicola</name>
    <dbReference type="NCBI Taxonomy" id="1912599"/>
    <lineage>
        <taxon>Bacteria</taxon>
        <taxon>Pseudomonadati</taxon>
        <taxon>Pseudomonadota</taxon>
        <taxon>Betaproteobacteria</taxon>
        <taxon>Burkholderiales</taxon>
        <taxon>Burkholderiaceae</taxon>
        <taxon>Paraburkholderia</taxon>
    </lineage>
</organism>
<dbReference type="EMBL" id="MTZV01000006">
    <property type="protein sequence ID" value="PCE22665.1"/>
    <property type="molecule type" value="Genomic_DNA"/>
</dbReference>
<reference evidence="1 2" key="1">
    <citation type="submission" date="2017-01" db="EMBL/GenBank/DDBJ databases">
        <title>Whole-Genome Shotgun Sequencing of Two beta-Proteobacterial Species in Search of the Bulgecin Biosynthetic Cluster.</title>
        <authorList>
            <person name="Horsman M.E."/>
            <person name="Marous D.R."/>
            <person name="Li R."/>
            <person name="Oliver R.A."/>
            <person name="Byun B."/>
            <person name="Emrich S.J."/>
            <person name="Boggess B."/>
            <person name="Townsend C.A."/>
            <person name="Mobashery S."/>
        </authorList>
    </citation>
    <scope>NUCLEOTIDE SEQUENCE [LARGE SCALE GENOMIC DNA]</scope>
    <source>
        <strain evidence="1 2">ATCC 31363</strain>
    </source>
</reference>
<evidence type="ECO:0000313" key="1">
    <source>
        <dbReference type="EMBL" id="PCE22665.1"/>
    </source>
</evidence>
<accession>A0A2A4EPC5</accession>
<gene>
    <name evidence="1" type="ORF">BWP39_23585</name>
</gene>